<reference evidence="11 12" key="1">
    <citation type="submission" date="2019-08" db="EMBL/GenBank/DDBJ databases">
        <title>Complete genome sequence of Arcobacter acticola.</title>
        <authorList>
            <person name="Miller W."/>
        </authorList>
    </citation>
    <scope>NUCLEOTIDE SEQUENCE [LARGE SCALE GENOMIC DNA]</scope>
    <source>
        <strain evidence="11 12">KCTC 52212</strain>
    </source>
</reference>
<dbReference type="InterPro" id="IPR001610">
    <property type="entry name" value="PAC"/>
</dbReference>
<dbReference type="EMBL" id="CP042652">
    <property type="protein sequence ID" value="QKE27340.1"/>
    <property type="molecule type" value="Genomic_DNA"/>
</dbReference>
<dbReference type="GO" id="GO:0004673">
    <property type="term" value="F:protein histidine kinase activity"/>
    <property type="evidence" value="ECO:0007669"/>
    <property type="project" value="UniProtKB-EC"/>
</dbReference>
<dbReference type="Gene3D" id="1.10.287.130">
    <property type="match status" value="1"/>
</dbReference>
<evidence type="ECO:0000256" key="5">
    <source>
        <dbReference type="ARBA" id="ARBA00022777"/>
    </source>
</evidence>
<dbReference type="PANTHER" id="PTHR43065:SF46">
    <property type="entry name" value="C4-DICARBOXYLATE TRANSPORT SENSOR PROTEIN DCTB"/>
    <property type="match status" value="1"/>
</dbReference>
<sequence length="379" mass="44105">MKKKYYNKLNKKLNFEDVLLDALPNPIYYKDIKGDFIRCNTRFADLASTSKKKVIGKSAYEFFPKSAADRHKQIDVQIMKTLQPYEDEVHFIKKDGEVRYYNLSKAVCLDYKGMVAGIVCIMTDITERIKEKELLIQQSKFAEMGEMIAAIAHQWNEPLVELSAQIQKMQLFYSSNVIDKEKVSNFVIDSMVQIQYMSVTLNDFRNFLKPSVLKEEFEVKKAIKEIFEIVGKQIFYFNIKVNFEYNTNDEIMIYGYKNELKQVLLNVINNAKNKLVKLNEKNTFNGIITIRINESKKYNIIEVIDNGGAIEGSIMDRLFDPFFTTKENGTGIGLYMAKIIVEDKMSGKIEVKNDGKNVIFLIKIPKIKKHKYEDILIRR</sequence>
<comment type="catalytic activity">
    <reaction evidence="1">
        <text>ATP + protein L-histidine = ADP + protein N-phospho-L-histidine.</text>
        <dbReference type="EC" id="2.7.13.3"/>
    </reaction>
</comment>
<evidence type="ECO:0000259" key="8">
    <source>
        <dbReference type="PROSITE" id="PS50109"/>
    </source>
</evidence>
<evidence type="ECO:0000313" key="12">
    <source>
        <dbReference type="Proteomes" id="UP000503483"/>
    </source>
</evidence>
<keyword evidence="12" id="KW-1185">Reference proteome</keyword>
<dbReference type="PANTHER" id="PTHR43065">
    <property type="entry name" value="SENSOR HISTIDINE KINASE"/>
    <property type="match status" value="1"/>
</dbReference>
<evidence type="ECO:0000256" key="1">
    <source>
        <dbReference type="ARBA" id="ARBA00000085"/>
    </source>
</evidence>
<gene>
    <name evidence="11" type="ORF">AACT_0106</name>
</gene>
<keyword evidence="4" id="KW-0547">Nucleotide-binding</keyword>
<accession>A0A6M8EA67</accession>
<feature type="domain" description="PAC" evidence="10">
    <location>
        <begin position="85"/>
        <end position="137"/>
    </location>
</feature>
<dbReference type="InterPro" id="IPR013656">
    <property type="entry name" value="PAS_4"/>
</dbReference>
<keyword evidence="7" id="KW-0902">Two-component regulatory system</keyword>
<dbReference type="KEGG" id="paco:AACT_0106"/>
<dbReference type="InterPro" id="IPR035965">
    <property type="entry name" value="PAS-like_dom_sf"/>
</dbReference>
<evidence type="ECO:0000256" key="3">
    <source>
        <dbReference type="ARBA" id="ARBA00022679"/>
    </source>
</evidence>
<feature type="domain" description="PAS" evidence="9">
    <location>
        <begin position="19"/>
        <end position="63"/>
    </location>
</feature>
<dbReference type="InterPro" id="IPR003594">
    <property type="entry name" value="HATPase_dom"/>
</dbReference>
<dbReference type="InterPro" id="IPR005467">
    <property type="entry name" value="His_kinase_dom"/>
</dbReference>
<dbReference type="GO" id="GO:0000160">
    <property type="term" value="P:phosphorelay signal transduction system"/>
    <property type="evidence" value="ECO:0007669"/>
    <property type="project" value="UniProtKB-KW"/>
</dbReference>
<evidence type="ECO:0000256" key="7">
    <source>
        <dbReference type="ARBA" id="ARBA00023012"/>
    </source>
</evidence>
<keyword evidence="6" id="KW-0067">ATP-binding</keyword>
<proteinExistence type="predicted"/>
<dbReference type="CDD" id="cd00130">
    <property type="entry name" value="PAS"/>
    <property type="match status" value="1"/>
</dbReference>
<dbReference type="EC" id="2.7.13.3" evidence="2"/>
<evidence type="ECO:0000259" key="10">
    <source>
        <dbReference type="PROSITE" id="PS50113"/>
    </source>
</evidence>
<evidence type="ECO:0000256" key="2">
    <source>
        <dbReference type="ARBA" id="ARBA00012438"/>
    </source>
</evidence>
<dbReference type="Proteomes" id="UP000503483">
    <property type="component" value="Chromosome"/>
</dbReference>
<dbReference type="PROSITE" id="PS50112">
    <property type="entry name" value="PAS"/>
    <property type="match status" value="1"/>
</dbReference>
<dbReference type="InterPro" id="IPR000700">
    <property type="entry name" value="PAS-assoc_C"/>
</dbReference>
<dbReference type="Pfam" id="PF02518">
    <property type="entry name" value="HATPase_c"/>
    <property type="match status" value="1"/>
</dbReference>
<evidence type="ECO:0000259" key="9">
    <source>
        <dbReference type="PROSITE" id="PS50112"/>
    </source>
</evidence>
<dbReference type="PROSITE" id="PS50113">
    <property type="entry name" value="PAC"/>
    <property type="match status" value="1"/>
</dbReference>
<dbReference type="SMART" id="SM00387">
    <property type="entry name" value="HATPase_c"/>
    <property type="match status" value="1"/>
</dbReference>
<dbReference type="InterPro" id="IPR000014">
    <property type="entry name" value="PAS"/>
</dbReference>
<name>A0A6M8EA67_9BACT</name>
<evidence type="ECO:0000256" key="4">
    <source>
        <dbReference type="ARBA" id="ARBA00022741"/>
    </source>
</evidence>
<dbReference type="SUPFAM" id="SSF55874">
    <property type="entry name" value="ATPase domain of HSP90 chaperone/DNA topoisomerase II/histidine kinase"/>
    <property type="match status" value="1"/>
</dbReference>
<dbReference type="GO" id="GO:0005524">
    <property type="term" value="F:ATP binding"/>
    <property type="evidence" value="ECO:0007669"/>
    <property type="project" value="UniProtKB-KW"/>
</dbReference>
<dbReference type="SUPFAM" id="SSF55785">
    <property type="entry name" value="PYP-like sensor domain (PAS domain)"/>
    <property type="match status" value="1"/>
</dbReference>
<dbReference type="InterPro" id="IPR036890">
    <property type="entry name" value="HATPase_C_sf"/>
</dbReference>
<dbReference type="Pfam" id="PF08448">
    <property type="entry name" value="PAS_4"/>
    <property type="match status" value="1"/>
</dbReference>
<dbReference type="SMART" id="SM00091">
    <property type="entry name" value="PAS"/>
    <property type="match status" value="1"/>
</dbReference>
<organism evidence="11 12">
    <name type="scientific">Arcobacter acticola</name>
    <dbReference type="NCBI Taxonomy" id="1849015"/>
    <lineage>
        <taxon>Bacteria</taxon>
        <taxon>Pseudomonadati</taxon>
        <taxon>Campylobacterota</taxon>
        <taxon>Epsilonproteobacteria</taxon>
        <taxon>Campylobacterales</taxon>
        <taxon>Arcobacteraceae</taxon>
        <taxon>Arcobacter</taxon>
    </lineage>
</organism>
<dbReference type="AlphaFoldDB" id="A0A6M8EA67"/>
<dbReference type="Gene3D" id="3.30.450.20">
    <property type="entry name" value="PAS domain"/>
    <property type="match status" value="1"/>
</dbReference>
<dbReference type="Gene3D" id="3.30.565.10">
    <property type="entry name" value="Histidine kinase-like ATPase, C-terminal domain"/>
    <property type="match status" value="1"/>
</dbReference>
<keyword evidence="5 11" id="KW-0418">Kinase</keyword>
<keyword evidence="3" id="KW-0808">Transferase</keyword>
<dbReference type="NCBIfam" id="TIGR00229">
    <property type="entry name" value="sensory_box"/>
    <property type="match status" value="1"/>
</dbReference>
<protein>
    <recommendedName>
        <fullName evidence="2">histidine kinase</fullName>
        <ecNumber evidence="2">2.7.13.3</ecNumber>
    </recommendedName>
</protein>
<feature type="domain" description="Histidine kinase" evidence="8">
    <location>
        <begin position="150"/>
        <end position="368"/>
    </location>
</feature>
<dbReference type="PRINTS" id="PR00344">
    <property type="entry name" value="BCTRLSENSOR"/>
</dbReference>
<dbReference type="PROSITE" id="PS50109">
    <property type="entry name" value="HIS_KIN"/>
    <property type="match status" value="1"/>
</dbReference>
<dbReference type="InterPro" id="IPR004358">
    <property type="entry name" value="Sig_transdc_His_kin-like_C"/>
</dbReference>
<evidence type="ECO:0000256" key="6">
    <source>
        <dbReference type="ARBA" id="ARBA00022840"/>
    </source>
</evidence>
<evidence type="ECO:0000313" key="11">
    <source>
        <dbReference type="EMBL" id="QKE27340.1"/>
    </source>
</evidence>
<dbReference type="SMART" id="SM00086">
    <property type="entry name" value="PAC"/>
    <property type="match status" value="1"/>
</dbReference>